<name>A0A2G7FVP9_9EURO</name>
<dbReference type="PANTHER" id="PTHR34598">
    <property type="entry name" value="BLL6449 PROTEIN"/>
    <property type="match status" value="1"/>
</dbReference>
<comment type="similarity">
    <text evidence="1">Belongs to the asaB hydroxylase/desaturase family.</text>
</comment>
<comment type="caution">
    <text evidence="2">The sequence shown here is derived from an EMBL/GenBank/DDBJ whole genome shotgun (WGS) entry which is preliminary data.</text>
</comment>
<evidence type="ECO:0000313" key="2">
    <source>
        <dbReference type="EMBL" id="PIG84653.1"/>
    </source>
</evidence>
<dbReference type="AlphaFoldDB" id="A0A2G7FVP9"/>
<evidence type="ECO:0000313" key="3">
    <source>
        <dbReference type="Proteomes" id="UP000231358"/>
    </source>
</evidence>
<keyword evidence="2" id="KW-0808">Transferase</keyword>
<dbReference type="NCBIfam" id="NF041278">
    <property type="entry name" value="CmcJ_NvfI_EfuI"/>
    <property type="match status" value="1"/>
</dbReference>
<organism evidence="2 3">
    <name type="scientific">Aspergillus arachidicola</name>
    <dbReference type="NCBI Taxonomy" id="656916"/>
    <lineage>
        <taxon>Eukaryota</taxon>
        <taxon>Fungi</taxon>
        <taxon>Dikarya</taxon>
        <taxon>Ascomycota</taxon>
        <taxon>Pezizomycotina</taxon>
        <taxon>Eurotiomycetes</taxon>
        <taxon>Eurotiomycetidae</taxon>
        <taxon>Eurotiales</taxon>
        <taxon>Aspergillaceae</taxon>
        <taxon>Aspergillus</taxon>
        <taxon>Aspergillus subgen. Circumdati</taxon>
    </lineage>
</organism>
<dbReference type="PANTHER" id="PTHR34598:SF3">
    <property type="entry name" value="OXIDOREDUCTASE AN1597"/>
    <property type="match status" value="1"/>
</dbReference>
<proteinExistence type="inferred from homology"/>
<keyword evidence="2" id="KW-0489">Methyltransferase</keyword>
<dbReference type="GO" id="GO:0016491">
    <property type="term" value="F:oxidoreductase activity"/>
    <property type="evidence" value="ECO:0007669"/>
    <property type="project" value="InterPro"/>
</dbReference>
<dbReference type="InterPro" id="IPR044053">
    <property type="entry name" value="AsaB-like"/>
</dbReference>
<dbReference type="STRING" id="656916.A0A2G7FVP9"/>
<reference evidence="2 3" key="1">
    <citation type="submission" date="2017-05" db="EMBL/GenBank/DDBJ databases">
        <title>Genome sequence for an aflatoxigenic pathogen of Argentinian peanut, Aspergillus arachidicola.</title>
        <authorList>
            <person name="Moore G."/>
            <person name="Beltz S.B."/>
            <person name="Mack B.M."/>
        </authorList>
    </citation>
    <scope>NUCLEOTIDE SEQUENCE [LARGE SCALE GENOMIC DNA]</scope>
    <source>
        <strain evidence="2 3">CBS 117610</strain>
    </source>
</reference>
<dbReference type="Proteomes" id="UP000231358">
    <property type="component" value="Unassembled WGS sequence"/>
</dbReference>
<gene>
    <name evidence="2" type="ORF">AARAC_001990</name>
</gene>
<dbReference type="GO" id="GO:0008168">
    <property type="term" value="F:methyltransferase activity"/>
    <property type="evidence" value="ECO:0007669"/>
    <property type="project" value="UniProtKB-KW"/>
</dbReference>
<sequence length="302" mass="34501">MTSLAHYPAQMSFIAPRQASDEPPFYRSAADEGFEVCNFTQQPHSVSVHDARPLRDSFQLDTHGFAFAVDPDGDHPEILETIRSGDKEAVREVYYPLVEQIIKRQTGASRVVIFDHTVRRREVSLAGKNPNGREQPASTVSNLVAYAGSFRTLLTLFCRSPLGARRRVYQHLPEEADRLLKGRAQIVNVWRPLRGPVQDWPLAVMDCSTLARAHIHPTKLYRNRFELRGETVSISHDENQRWYYLDGQQTDECTLIKIWDSKEGISGHMCAHCAFQHPNTPEDAPLRESVEVRCLVFYQDQE</sequence>
<protein>
    <submittedName>
        <fullName evidence="2">CmcJ-like methyltransferase</fullName>
    </submittedName>
</protein>
<keyword evidence="3" id="KW-1185">Reference proteome</keyword>
<dbReference type="GO" id="GO:0032259">
    <property type="term" value="P:methylation"/>
    <property type="evidence" value="ECO:0007669"/>
    <property type="project" value="UniProtKB-KW"/>
</dbReference>
<accession>A0A2G7FVP9</accession>
<evidence type="ECO:0000256" key="1">
    <source>
        <dbReference type="ARBA" id="ARBA00023604"/>
    </source>
</evidence>
<dbReference type="EMBL" id="NEXV01000376">
    <property type="protein sequence ID" value="PIG84653.1"/>
    <property type="molecule type" value="Genomic_DNA"/>
</dbReference>